<dbReference type="InterPro" id="IPR011050">
    <property type="entry name" value="Pectin_lyase_fold/virulence"/>
</dbReference>
<name>A0A6C2UNZ4_9BACT</name>
<dbReference type="InterPro" id="IPR006626">
    <property type="entry name" value="PbH1"/>
</dbReference>
<dbReference type="PANTHER" id="PTHR22990">
    <property type="entry name" value="F-BOX ONLY PROTEIN"/>
    <property type="match status" value="1"/>
</dbReference>
<dbReference type="Pfam" id="PF13229">
    <property type="entry name" value="Beta_helix"/>
    <property type="match status" value="1"/>
</dbReference>
<evidence type="ECO:0000256" key="1">
    <source>
        <dbReference type="ARBA" id="ARBA00022737"/>
    </source>
</evidence>
<evidence type="ECO:0000259" key="3">
    <source>
        <dbReference type="Pfam" id="PF13229"/>
    </source>
</evidence>
<dbReference type="RefSeq" id="WP_136063225.1">
    <property type="nucleotide sequence ID" value="NZ_CAAHFH010000002.1"/>
</dbReference>
<dbReference type="InterPro" id="IPR051550">
    <property type="entry name" value="SCF-Subunits/Alg-Epimerases"/>
</dbReference>
<evidence type="ECO:0000313" key="4">
    <source>
        <dbReference type="EMBL" id="VGO21789.1"/>
    </source>
</evidence>
<keyword evidence="2" id="KW-0732">Signal</keyword>
<feature type="domain" description="Right handed beta helix" evidence="3">
    <location>
        <begin position="98"/>
        <end position="225"/>
    </location>
</feature>
<dbReference type="PANTHER" id="PTHR22990:SF15">
    <property type="entry name" value="F-BOX ONLY PROTEIN 10"/>
    <property type="match status" value="1"/>
</dbReference>
<sequence length="367" mass="39327">MKYWILTALLCATAAQAEFNLQETIDNAKSGTTIEVPKGTYTQPLQIKKGITLKGSDATLEVESNQPAILIDSYKKVAIEGLTIKYKTQSKPQKGDTPYALFVRAGDVTLQGCTFNALGNGEQSPCAASAQDKSKMEIKNCRFNGFEYTIQFWNGAEGAVEDCVVMNPGHCGITIGSGSAVSLKRNIVTGSRYHAIRCTGGKIEADSNLVVRNKNRGFYIGSKSAIGEISNNLIVDNATGINVFANSKLEIQNNVIVRSSFAGLCIADTAKLKIEGNIMAGNDKGVVGFATEKGKKVTVSISGKNLVHGSKTETEAAKLPSKTLKDDPKFKDEDAGLFKTGIKGMGLSDPEALQKLWIKWQAALDGK</sequence>
<dbReference type="InterPro" id="IPR012334">
    <property type="entry name" value="Pectin_lyas_fold"/>
</dbReference>
<dbReference type="SUPFAM" id="SSF51126">
    <property type="entry name" value="Pectin lyase-like"/>
    <property type="match status" value="1"/>
</dbReference>
<organism evidence="4 5">
    <name type="scientific">Pontiella sulfatireligans</name>
    <dbReference type="NCBI Taxonomy" id="2750658"/>
    <lineage>
        <taxon>Bacteria</taxon>
        <taxon>Pseudomonadati</taxon>
        <taxon>Kiritimatiellota</taxon>
        <taxon>Kiritimatiellia</taxon>
        <taxon>Kiritimatiellales</taxon>
        <taxon>Pontiellaceae</taxon>
        <taxon>Pontiella</taxon>
    </lineage>
</organism>
<evidence type="ECO:0000313" key="5">
    <source>
        <dbReference type="Proteomes" id="UP000346198"/>
    </source>
</evidence>
<reference evidence="4 5" key="1">
    <citation type="submission" date="2019-04" db="EMBL/GenBank/DDBJ databases">
        <authorList>
            <person name="Van Vliet M D."/>
        </authorList>
    </citation>
    <scope>NUCLEOTIDE SEQUENCE [LARGE SCALE GENOMIC DNA]</scope>
    <source>
        <strain evidence="4 5">F21</strain>
    </source>
</reference>
<accession>A0A6C2UNZ4</accession>
<dbReference type="SMART" id="SM00710">
    <property type="entry name" value="PbH1"/>
    <property type="match status" value="5"/>
</dbReference>
<keyword evidence="5" id="KW-1185">Reference proteome</keyword>
<dbReference type="InterPro" id="IPR039448">
    <property type="entry name" value="Beta_helix"/>
</dbReference>
<proteinExistence type="predicted"/>
<keyword evidence="1" id="KW-0677">Repeat</keyword>
<evidence type="ECO:0000256" key="2">
    <source>
        <dbReference type="SAM" id="SignalP"/>
    </source>
</evidence>
<feature type="chain" id="PRO_5025450901" description="Right handed beta helix domain-containing protein" evidence="2">
    <location>
        <begin position="18"/>
        <end position="367"/>
    </location>
</feature>
<feature type="signal peptide" evidence="2">
    <location>
        <begin position="1"/>
        <end position="17"/>
    </location>
</feature>
<protein>
    <recommendedName>
        <fullName evidence="3">Right handed beta helix domain-containing protein</fullName>
    </recommendedName>
</protein>
<dbReference type="EMBL" id="CAAHFH010000002">
    <property type="protein sequence ID" value="VGO21789.1"/>
    <property type="molecule type" value="Genomic_DNA"/>
</dbReference>
<dbReference type="AlphaFoldDB" id="A0A6C2UNZ4"/>
<dbReference type="Gene3D" id="2.160.20.10">
    <property type="entry name" value="Single-stranded right-handed beta-helix, Pectin lyase-like"/>
    <property type="match status" value="1"/>
</dbReference>
<gene>
    <name evidence="4" type="ORF">SCARR_03866</name>
</gene>
<dbReference type="Proteomes" id="UP000346198">
    <property type="component" value="Unassembled WGS sequence"/>
</dbReference>